<gene>
    <name evidence="2" type="ORF">Taro_019468</name>
</gene>
<name>A0A843UTZ3_COLES</name>
<organism evidence="2 3">
    <name type="scientific">Colocasia esculenta</name>
    <name type="common">Wild taro</name>
    <name type="synonym">Arum esculentum</name>
    <dbReference type="NCBI Taxonomy" id="4460"/>
    <lineage>
        <taxon>Eukaryota</taxon>
        <taxon>Viridiplantae</taxon>
        <taxon>Streptophyta</taxon>
        <taxon>Embryophyta</taxon>
        <taxon>Tracheophyta</taxon>
        <taxon>Spermatophyta</taxon>
        <taxon>Magnoliopsida</taxon>
        <taxon>Liliopsida</taxon>
        <taxon>Araceae</taxon>
        <taxon>Aroideae</taxon>
        <taxon>Colocasieae</taxon>
        <taxon>Colocasia</taxon>
    </lineage>
</organism>
<keyword evidence="3" id="KW-1185">Reference proteome</keyword>
<evidence type="ECO:0000313" key="2">
    <source>
        <dbReference type="EMBL" id="MQL86931.1"/>
    </source>
</evidence>
<feature type="compositionally biased region" description="Basic and acidic residues" evidence="1">
    <location>
        <begin position="553"/>
        <end position="567"/>
    </location>
</feature>
<proteinExistence type="predicted"/>
<feature type="region of interest" description="Disordered" evidence="1">
    <location>
        <begin position="526"/>
        <end position="576"/>
    </location>
</feature>
<evidence type="ECO:0000313" key="3">
    <source>
        <dbReference type="Proteomes" id="UP000652761"/>
    </source>
</evidence>
<dbReference type="Proteomes" id="UP000652761">
    <property type="component" value="Unassembled WGS sequence"/>
</dbReference>
<feature type="region of interest" description="Disordered" evidence="1">
    <location>
        <begin position="260"/>
        <end position="317"/>
    </location>
</feature>
<dbReference type="OrthoDB" id="621298at2759"/>
<reference evidence="2" key="1">
    <citation type="submission" date="2017-07" db="EMBL/GenBank/DDBJ databases">
        <title>Taro Niue Genome Assembly and Annotation.</title>
        <authorList>
            <person name="Atibalentja N."/>
            <person name="Keating K."/>
            <person name="Fields C.J."/>
        </authorList>
    </citation>
    <scope>NUCLEOTIDE SEQUENCE</scope>
    <source>
        <strain evidence="2">Niue_2</strain>
        <tissue evidence="2">Leaf</tissue>
    </source>
</reference>
<protein>
    <recommendedName>
        <fullName evidence="4">Retrotransposon gag domain-containing protein</fullName>
    </recommendedName>
</protein>
<dbReference type="Gene3D" id="2.30.240.10">
    <property type="entry name" value="At5g01610-like"/>
    <property type="match status" value="1"/>
</dbReference>
<feature type="compositionally biased region" description="Basic and acidic residues" evidence="1">
    <location>
        <begin position="526"/>
        <end position="544"/>
    </location>
</feature>
<accession>A0A843UTZ3</accession>
<evidence type="ECO:0000256" key="1">
    <source>
        <dbReference type="SAM" id="MobiDB-lite"/>
    </source>
</evidence>
<comment type="caution">
    <text evidence="2">The sequence shown here is derived from an EMBL/GenBank/DDBJ whole genome shotgun (WGS) entry which is preliminary data.</text>
</comment>
<dbReference type="SUPFAM" id="SSF141562">
    <property type="entry name" value="At5g01610-like"/>
    <property type="match status" value="1"/>
</dbReference>
<dbReference type="EMBL" id="NMUH01000939">
    <property type="protein sequence ID" value="MQL86931.1"/>
    <property type="molecule type" value="Genomic_DNA"/>
</dbReference>
<dbReference type="InterPro" id="IPR036758">
    <property type="entry name" value="At5g01610-like"/>
</dbReference>
<sequence>MPAGARWRTPQPHRWVTYYAVTSEAHPYSPQARARRRFLYCRPVRSRDVAVLAVVMADRRDWGGGGDDPEESTQWMIERIWESLTEIRMRMDQQAPIPPVTGVAVPVAPVPPPPGVEVPFVAPILPSPPVIAAEEPVVQVERFLRLQPPTYTGGPNPDTAEHWIHEIERVFMTMRCPAADKVVLATFQLRGFAQEWWRLKMQTTFAGRIEGKKGAVQDLAARWDFGFGILDAIHGAEQTVVIPLMCRTVEEASQRAATLERAVQTRQVGESGKGRGWGGRQQVQQGRSKPEVEESQQSTARQPTVPPGYRKSGRSRGNAGRSLHNVFFAKVVDAYRGYLSSWVPQVLLLGDFPTELVTSEAHPYSPQARARRRICPRHFNGLGRGIPSHQLLLLGLSFVSCLLPSHAGGALSPSADSPTAYEELEQYGFPRGILPEGVKSNLLRKDGTFEAYLGGCSNAFAELLLSPSPKAESLGGDPSPLCRRRKIPRPQQWPSDSAGNKNGYGNYLIEEEEGLNEHNIVVKNRGTERLRRGGREKEQQRLEKNSPGMVRISMEERHTRLRDEPQRMGRWRSLQR</sequence>
<evidence type="ECO:0008006" key="4">
    <source>
        <dbReference type="Google" id="ProtNLM"/>
    </source>
</evidence>
<dbReference type="AlphaFoldDB" id="A0A843UTZ3"/>